<dbReference type="Proteomes" id="UP001470230">
    <property type="component" value="Unassembled WGS sequence"/>
</dbReference>
<dbReference type="PRINTS" id="PR00114">
    <property type="entry name" value="STPHPHTASE"/>
</dbReference>
<proteinExistence type="inferred from homology"/>
<comment type="caution">
    <text evidence="11">The sequence shown here is derived from an EMBL/GenBank/DDBJ whole genome shotgun (WGS) entry which is preliminary data.</text>
</comment>
<comment type="cofactor">
    <cofactor evidence="1">
        <name>Mn(2+)</name>
        <dbReference type="ChEBI" id="CHEBI:29035"/>
    </cofactor>
</comment>
<evidence type="ECO:0000256" key="2">
    <source>
        <dbReference type="ARBA" id="ARBA00022723"/>
    </source>
</evidence>
<evidence type="ECO:0000256" key="5">
    <source>
        <dbReference type="ARBA" id="ARBA00023211"/>
    </source>
</evidence>
<keyword evidence="4" id="KW-0904">Protein phosphatase</keyword>
<keyword evidence="3 8" id="KW-0378">Hydrolase</keyword>
<evidence type="ECO:0000256" key="9">
    <source>
        <dbReference type="SAM" id="MobiDB-lite"/>
    </source>
</evidence>
<comment type="similarity">
    <text evidence="8">Belongs to the PPP phosphatase family.</text>
</comment>
<dbReference type="Pfam" id="PF16891">
    <property type="entry name" value="STPPase_N"/>
    <property type="match status" value="1"/>
</dbReference>
<feature type="region of interest" description="Disordered" evidence="9">
    <location>
        <begin position="308"/>
        <end position="333"/>
    </location>
</feature>
<evidence type="ECO:0000313" key="12">
    <source>
        <dbReference type="Proteomes" id="UP001470230"/>
    </source>
</evidence>
<gene>
    <name evidence="11" type="ORF">M9Y10_022846</name>
</gene>
<dbReference type="PANTHER" id="PTHR11668:SF300">
    <property type="entry name" value="SERINE_THREONINE-PROTEIN PHOSPHATASE"/>
    <property type="match status" value="1"/>
</dbReference>
<dbReference type="Pfam" id="PF00149">
    <property type="entry name" value="Metallophos"/>
    <property type="match status" value="1"/>
</dbReference>
<name>A0ABR2KUG2_9EUKA</name>
<accession>A0ABR2KUG2</accession>
<dbReference type="PROSITE" id="PS00125">
    <property type="entry name" value="SER_THR_PHOSPHATASE"/>
    <property type="match status" value="1"/>
</dbReference>
<keyword evidence="5" id="KW-0464">Manganese</keyword>
<dbReference type="EC" id="3.1.3.16" evidence="8"/>
<organism evidence="11 12">
    <name type="scientific">Tritrichomonas musculus</name>
    <dbReference type="NCBI Taxonomy" id="1915356"/>
    <lineage>
        <taxon>Eukaryota</taxon>
        <taxon>Metamonada</taxon>
        <taxon>Parabasalia</taxon>
        <taxon>Tritrichomonadida</taxon>
        <taxon>Tritrichomonadidae</taxon>
        <taxon>Tritrichomonas</taxon>
    </lineage>
</organism>
<comment type="catalytic activity">
    <reaction evidence="6">
        <text>O-phospho-L-seryl-[protein] + H2O = L-seryl-[protein] + phosphate</text>
        <dbReference type="Rhea" id="RHEA:20629"/>
        <dbReference type="Rhea" id="RHEA-COMP:9863"/>
        <dbReference type="Rhea" id="RHEA-COMP:11604"/>
        <dbReference type="ChEBI" id="CHEBI:15377"/>
        <dbReference type="ChEBI" id="CHEBI:29999"/>
        <dbReference type="ChEBI" id="CHEBI:43474"/>
        <dbReference type="ChEBI" id="CHEBI:83421"/>
        <dbReference type="EC" id="3.1.3.16"/>
    </reaction>
</comment>
<evidence type="ECO:0000256" key="6">
    <source>
        <dbReference type="ARBA" id="ARBA00047761"/>
    </source>
</evidence>
<keyword evidence="2" id="KW-0479">Metal-binding</keyword>
<dbReference type="InterPro" id="IPR004843">
    <property type="entry name" value="Calcineurin-like_PHP"/>
</dbReference>
<dbReference type="InterPro" id="IPR029052">
    <property type="entry name" value="Metallo-depent_PP-like"/>
</dbReference>
<evidence type="ECO:0000256" key="1">
    <source>
        <dbReference type="ARBA" id="ARBA00001936"/>
    </source>
</evidence>
<dbReference type="SMART" id="SM00156">
    <property type="entry name" value="PP2Ac"/>
    <property type="match status" value="1"/>
</dbReference>
<sequence>MTEQVDIIIKKLLAIQPQSRHASAQLSKEEIDFLCTKVTALFKESPTLLELSAPITVVGDIHAQYHDLLRIFDQAKHPPQTNYLFLGDYVDRGCQGIETICLLFAYKIKYPKNIHMLRGNHECAYINRLYGFCEECSHYYGSDNSIWRKFGEAFNWLPIAAIIEEKIFCIHGGISPYLNSLDDIRTMKRPMEIPEEGLLCDLVWSDPKPDADTWEDNERGTSFCFGLQQVEDFLTKFNFDLICRAHQAVMNGYEFSFPGSQYMITLFSAPNYCYEYENKGAILHVNENLICSFTVLEPMNYDDEMEFQAGDRPGTPPRMSPYTQPTDFLVSEL</sequence>
<evidence type="ECO:0000256" key="4">
    <source>
        <dbReference type="ARBA" id="ARBA00022912"/>
    </source>
</evidence>
<dbReference type="SUPFAM" id="SSF56300">
    <property type="entry name" value="Metallo-dependent phosphatases"/>
    <property type="match status" value="1"/>
</dbReference>
<dbReference type="EMBL" id="JAPFFF010000003">
    <property type="protein sequence ID" value="KAK8894411.1"/>
    <property type="molecule type" value="Genomic_DNA"/>
</dbReference>
<evidence type="ECO:0000256" key="8">
    <source>
        <dbReference type="RuleBase" id="RU004273"/>
    </source>
</evidence>
<protein>
    <recommendedName>
        <fullName evidence="8">Serine/threonine-protein phosphatase</fullName>
        <ecNumber evidence="8">3.1.3.16</ecNumber>
    </recommendedName>
</protein>
<keyword evidence="12" id="KW-1185">Reference proteome</keyword>
<dbReference type="InterPro" id="IPR006186">
    <property type="entry name" value="Ser/Thr-sp_prot-phosphatase"/>
</dbReference>
<feature type="domain" description="Serine/threonine specific protein phosphatases" evidence="10">
    <location>
        <begin position="117"/>
        <end position="122"/>
    </location>
</feature>
<dbReference type="PANTHER" id="PTHR11668">
    <property type="entry name" value="SERINE/THREONINE PROTEIN PHOSPHATASE"/>
    <property type="match status" value="1"/>
</dbReference>
<evidence type="ECO:0000256" key="7">
    <source>
        <dbReference type="ARBA" id="ARBA00048336"/>
    </source>
</evidence>
<evidence type="ECO:0000256" key="3">
    <source>
        <dbReference type="ARBA" id="ARBA00022801"/>
    </source>
</evidence>
<dbReference type="Gene3D" id="3.60.21.10">
    <property type="match status" value="1"/>
</dbReference>
<dbReference type="InterPro" id="IPR050341">
    <property type="entry name" value="PP1_catalytic_subunit"/>
</dbReference>
<evidence type="ECO:0000259" key="10">
    <source>
        <dbReference type="PROSITE" id="PS00125"/>
    </source>
</evidence>
<dbReference type="InterPro" id="IPR031675">
    <property type="entry name" value="STPPase_N"/>
</dbReference>
<evidence type="ECO:0000313" key="11">
    <source>
        <dbReference type="EMBL" id="KAK8894411.1"/>
    </source>
</evidence>
<reference evidence="11 12" key="1">
    <citation type="submission" date="2024-04" db="EMBL/GenBank/DDBJ databases">
        <title>Tritrichomonas musculus Genome.</title>
        <authorList>
            <person name="Alves-Ferreira E."/>
            <person name="Grigg M."/>
            <person name="Lorenzi H."/>
            <person name="Galac M."/>
        </authorList>
    </citation>
    <scope>NUCLEOTIDE SEQUENCE [LARGE SCALE GENOMIC DNA]</scope>
    <source>
        <strain evidence="11 12">EAF2021</strain>
    </source>
</reference>
<comment type="catalytic activity">
    <reaction evidence="7 8">
        <text>O-phospho-L-threonyl-[protein] + H2O = L-threonyl-[protein] + phosphate</text>
        <dbReference type="Rhea" id="RHEA:47004"/>
        <dbReference type="Rhea" id="RHEA-COMP:11060"/>
        <dbReference type="Rhea" id="RHEA-COMP:11605"/>
        <dbReference type="ChEBI" id="CHEBI:15377"/>
        <dbReference type="ChEBI" id="CHEBI:30013"/>
        <dbReference type="ChEBI" id="CHEBI:43474"/>
        <dbReference type="ChEBI" id="CHEBI:61977"/>
        <dbReference type="EC" id="3.1.3.16"/>
    </reaction>
</comment>